<keyword evidence="2 4" id="KW-0560">Oxidoreductase</keyword>
<dbReference type="CDD" id="cd07133">
    <property type="entry name" value="ALDH_CALDH_CalB"/>
    <property type="match status" value="1"/>
</dbReference>
<organism evidence="9 10">
    <name type="scientific">Ensifer adhaerens</name>
    <name type="common">Sinorhizobium morelense</name>
    <dbReference type="NCBI Taxonomy" id="106592"/>
    <lineage>
        <taxon>Bacteria</taxon>
        <taxon>Pseudomonadati</taxon>
        <taxon>Pseudomonadota</taxon>
        <taxon>Alphaproteobacteria</taxon>
        <taxon>Hyphomicrobiales</taxon>
        <taxon>Rhizobiaceae</taxon>
        <taxon>Sinorhizobium/Ensifer group</taxon>
        <taxon>Ensifer</taxon>
    </lineage>
</organism>
<dbReference type="InterPro" id="IPR016163">
    <property type="entry name" value="Ald_DH_C"/>
</dbReference>
<dbReference type="InterPro" id="IPR012394">
    <property type="entry name" value="Aldehyde_DH_NAD(P)"/>
</dbReference>
<dbReference type="PROSITE" id="PS00070">
    <property type="entry name" value="ALDEHYDE_DEHYDR_CYS"/>
    <property type="match status" value="1"/>
</dbReference>
<feature type="active site" evidence="5 6">
    <location>
        <position position="215"/>
    </location>
</feature>
<dbReference type="PIRSF" id="PIRSF036492">
    <property type="entry name" value="ALDH"/>
    <property type="match status" value="1"/>
</dbReference>
<evidence type="ECO:0000256" key="5">
    <source>
        <dbReference type="PIRSR" id="PIRSR036492-1"/>
    </source>
</evidence>
<dbReference type="Pfam" id="PF00171">
    <property type="entry name" value="Aldedh"/>
    <property type="match status" value="1"/>
</dbReference>
<evidence type="ECO:0000256" key="1">
    <source>
        <dbReference type="ARBA" id="ARBA00009986"/>
    </source>
</evidence>
<evidence type="ECO:0000259" key="8">
    <source>
        <dbReference type="Pfam" id="PF00171"/>
    </source>
</evidence>
<accession>A0A0L8BD96</accession>
<dbReference type="Gene3D" id="3.40.309.10">
    <property type="entry name" value="Aldehyde Dehydrogenase, Chain A, domain 2"/>
    <property type="match status" value="1"/>
</dbReference>
<dbReference type="InterPro" id="IPR029510">
    <property type="entry name" value="Ald_DH_CS_GLU"/>
</dbReference>
<comment type="similarity">
    <text evidence="1 4 7">Belongs to the aldehyde dehydrogenase family.</text>
</comment>
<feature type="domain" description="Aldehyde dehydrogenase" evidence="8">
    <location>
        <begin position="26"/>
        <end position="439"/>
    </location>
</feature>
<dbReference type="InterPro" id="IPR016161">
    <property type="entry name" value="Ald_DH/histidinol_DH"/>
</dbReference>
<evidence type="ECO:0000256" key="3">
    <source>
        <dbReference type="ARBA" id="ARBA00023027"/>
    </source>
</evidence>
<evidence type="ECO:0000256" key="7">
    <source>
        <dbReference type="RuleBase" id="RU003345"/>
    </source>
</evidence>
<dbReference type="FunFam" id="3.40.309.10:FF:000003">
    <property type="entry name" value="Aldehyde dehydrogenase"/>
    <property type="match status" value="1"/>
</dbReference>
<dbReference type="Proteomes" id="UP000037425">
    <property type="component" value="Unassembled WGS sequence"/>
</dbReference>
<comment type="caution">
    <text evidence="9">The sequence shown here is derived from an EMBL/GenBank/DDBJ whole genome shotgun (WGS) entry which is preliminary data.</text>
</comment>
<evidence type="ECO:0000256" key="6">
    <source>
        <dbReference type="PROSITE-ProRule" id="PRU10007"/>
    </source>
</evidence>
<reference evidence="10" key="1">
    <citation type="submission" date="2015-07" db="EMBL/GenBank/DDBJ databases">
        <title>Whole genome sequence of an Ensifer adhaerens strain isolated from a cave pool in the Wind Cave National Park.</title>
        <authorList>
            <person name="Eng W.W.H."/>
            <person name="Gan H.M."/>
            <person name="Barton H.A."/>
            <person name="Savka M.A."/>
        </authorList>
    </citation>
    <scope>NUCLEOTIDE SEQUENCE [LARGE SCALE GENOMIC DNA]</scope>
    <source>
        <strain evidence="10">SD006</strain>
    </source>
</reference>
<dbReference type="InterPro" id="IPR016160">
    <property type="entry name" value="Ald_DH_CS_CYS"/>
</dbReference>
<dbReference type="GO" id="GO:0005737">
    <property type="term" value="C:cytoplasm"/>
    <property type="evidence" value="ECO:0007669"/>
    <property type="project" value="TreeGrafter"/>
</dbReference>
<dbReference type="Gene3D" id="3.40.605.10">
    <property type="entry name" value="Aldehyde Dehydrogenase, Chain A, domain 1"/>
    <property type="match status" value="1"/>
</dbReference>
<evidence type="ECO:0000256" key="2">
    <source>
        <dbReference type="ARBA" id="ARBA00023002"/>
    </source>
</evidence>
<dbReference type="PANTHER" id="PTHR43570:SF20">
    <property type="entry name" value="ALDEHYDE DEHYDROGENASE ALDX-RELATED"/>
    <property type="match status" value="1"/>
</dbReference>
<keyword evidence="3" id="KW-0520">NAD</keyword>
<name>A0A0L8BD96_ENSAD</name>
<sequence>MHDSHPPQLQQNFERLRAAWLEQHPSYEQRRDDLKRLRRLFRERLDDMSKAVSADFGHRSVHETLLGEGSVVLSEIDHTLARLKAWMKPERRAAGWKLWPAKAEVRFVPLGVVGIISPWNYPVNLALAPLVAAIGAGNHVMLKPSEHTPRTSEFLRALIADVFPDTRATVTLSGADLSAAFSALPFDHLFFTGSTAVGRKVMAAAAQNLTPVTLELGGKSPAIVGETADLRRAANRIATGKFFNAGQTCIAPDYVLIHESKRDAFVTLLKQHMAERYGVGNGYQDYTSIINEAQHDRLDNLVTDAQARGHKLVSLLDMKQAPPSRVRLFEPTVVLEPDRDSAVMREEIFGPILPVISYRTTAEAIGYVAGRDRPLALYCFSADTAEIEAILARIVAGGVCINDTLYQFACNDMPFGGVGASGMGHYHGREGFLTFSKAMSVLRKYDPAPSDLITPPYKGLTDKLVRFITWIPGR</sequence>
<protein>
    <recommendedName>
        <fullName evidence="4">Aldehyde dehydrogenase</fullName>
    </recommendedName>
</protein>
<dbReference type="EMBL" id="LGAP01000050">
    <property type="protein sequence ID" value="KOF12572.1"/>
    <property type="molecule type" value="Genomic_DNA"/>
</dbReference>
<dbReference type="InterPro" id="IPR015590">
    <property type="entry name" value="Aldehyde_DH_dom"/>
</dbReference>
<evidence type="ECO:0000313" key="9">
    <source>
        <dbReference type="EMBL" id="KOF12572.1"/>
    </source>
</evidence>
<feature type="active site" evidence="5">
    <location>
        <position position="249"/>
    </location>
</feature>
<dbReference type="InterPro" id="IPR016162">
    <property type="entry name" value="Ald_DH_N"/>
</dbReference>
<dbReference type="PANTHER" id="PTHR43570">
    <property type="entry name" value="ALDEHYDE DEHYDROGENASE"/>
    <property type="match status" value="1"/>
</dbReference>
<dbReference type="GO" id="GO:0006081">
    <property type="term" value="P:aldehyde metabolic process"/>
    <property type="evidence" value="ECO:0007669"/>
    <property type="project" value="InterPro"/>
</dbReference>
<dbReference type="PATRIC" id="fig|106592.7.peg.6461"/>
<evidence type="ECO:0000313" key="10">
    <source>
        <dbReference type="Proteomes" id="UP000037425"/>
    </source>
</evidence>
<gene>
    <name evidence="9" type="ORF">AC244_33725</name>
</gene>
<dbReference type="PROSITE" id="PS00687">
    <property type="entry name" value="ALDEHYDE_DEHYDR_GLU"/>
    <property type="match status" value="1"/>
</dbReference>
<dbReference type="AlphaFoldDB" id="A0A0L8BD96"/>
<dbReference type="GO" id="GO:0004029">
    <property type="term" value="F:aldehyde dehydrogenase (NAD+) activity"/>
    <property type="evidence" value="ECO:0007669"/>
    <property type="project" value="TreeGrafter"/>
</dbReference>
<evidence type="ECO:0000256" key="4">
    <source>
        <dbReference type="PIRNR" id="PIRNR036492"/>
    </source>
</evidence>
<proteinExistence type="inferred from homology"/>
<dbReference type="SUPFAM" id="SSF53720">
    <property type="entry name" value="ALDH-like"/>
    <property type="match status" value="1"/>
</dbReference>